<proteinExistence type="predicted"/>
<dbReference type="EMBL" id="GGEC01017013">
    <property type="protein sequence ID" value="MBW97496.1"/>
    <property type="molecule type" value="Transcribed_RNA"/>
</dbReference>
<name>A0A2P2JVI7_RHIMU</name>
<sequence>MNEHQDFCVCRLQRLNHDEEKLARSSLIINFQKEANPNNLGRSPVRSLKLDPQCRDKSYRAWDLEPLPQTSQHSWQPEHLQVHLQIQESSVNLQAHPQISWLQ</sequence>
<keyword evidence="1" id="KW-0378">Hydrolase</keyword>
<evidence type="ECO:0000313" key="1">
    <source>
        <dbReference type="EMBL" id="MBW97496.1"/>
    </source>
</evidence>
<protein>
    <submittedName>
        <fullName evidence="1">Haloacid dehalogenase-like hydrolase</fullName>
    </submittedName>
</protein>
<dbReference type="AlphaFoldDB" id="A0A2P2JVI7"/>
<organism evidence="1">
    <name type="scientific">Rhizophora mucronata</name>
    <name type="common">Asiatic mangrove</name>
    <dbReference type="NCBI Taxonomy" id="61149"/>
    <lineage>
        <taxon>Eukaryota</taxon>
        <taxon>Viridiplantae</taxon>
        <taxon>Streptophyta</taxon>
        <taxon>Embryophyta</taxon>
        <taxon>Tracheophyta</taxon>
        <taxon>Spermatophyta</taxon>
        <taxon>Magnoliopsida</taxon>
        <taxon>eudicotyledons</taxon>
        <taxon>Gunneridae</taxon>
        <taxon>Pentapetalae</taxon>
        <taxon>rosids</taxon>
        <taxon>fabids</taxon>
        <taxon>Malpighiales</taxon>
        <taxon>Rhizophoraceae</taxon>
        <taxon>Rhizophora</taxon>
    </lineage>
</organism>
<reference evidence="1" key="1">
    <citation type="submission" date="2018-02" db="EMBL/GenBank/DDBJ databases">
        <title>Rhizophora mucronata_Transcriptome.</title>
        <authorList>
            <person name="Meera S.P."/>
            <person name="Sreeshan A."/>
            <person name="Augustine A."/>
        </authorList>
    </citation>
    <scope>NUCLEOTIDE SEQUENCE</scope>
    <source>
        <tissue evidence="1">Leaf</tissue>
    </source>
</reference>
<accession>A0A2P2JVI7</accession>
<dbReference type="GO" id="GO:0016787">
    <property type="term" value="F:hydrolase activity"/>
    <property type="evidence" value="ECO:0007669"/>
    <property type="project" value="UniProtKB-KW"/>
</dbReference>